<dbReference type="AlphaFoldDB" id="A0A9D5JZ17"/>
<dbReference type="EMBL" id="WJJP01000647">
    <property type="protein sequence ID" value="MBD3326843.1"/>
    <property type="molecule type" value="Genomic_DNA"/>
</dbReference>
<organism evidence="2 3">
    <name type="scientific">candidate division KSB3 bacterium</name>
    <dbReference type="NCBI Taxonomy" id="2044937"/>
    <lineage>
        <taxon>Bacteria</taxon>
        <taxon>candidate division KSB3</taxon>
    </lineage>
</organism>
<dbReference type="Proteomes" id="UP000649604">
    <property type="component" value="Unassembled WGS sequence"/>
</dbReference>
<dbReference type="InterPro" id="IPR028098">
    <property type="entry name" value="Glyco_trans_4-like_N"/>
</dbReference>
<evidence type="ECO:0000313" key="2">
    <source>
        <dbReference type="EMBL" id="MBD3326843.1"/>
    </source>
</evidence>
<reference evidence="2" key="1">
    <citation type="submission" date="2019-11" db="EMBL/GenBank/DDBJ databases">
        <title>Microbial mats filling the niche in hypersaline microbial mats.</title>
        <authorList>
            <person name="Wong H.L."/>
            <person name="Macleod F.I."/>
            <person name="White R.A. III"/>
            <person name="Burns B.P."/>
        </authorList>
    </citation>
    <scope>NUCLEOTIDE SEQUENCE</scope>
    <source>
        <strain evidence="2">Rbin_158</strain>
    </source>
</reference>
<dbReference type="Gene3D" id="3.40.50.2000">
    <property type="entry name" value="Glycogen Phosphorylase B"/>
    <property type="match status" value="2"/>
</dbReference>
<feature type="domain" description="Glycosyltransferase subfamily 4-like N-terminal" evidence="1">
    <location>
        <begin position="16"/>
        <end position="195"/>
    </location>
</feature>
<sequence>MKILLIAYYYPPIHSGGTERPHKMAAYLPQFGHDVSVLTHCYTGTDLTNPALLRIHDVSHNMHRIGIFRGIWLGYRLLVEGLTRAGRYSSIYSMWKRAVLNASERVMALAQPEAILATYPPVETLEIGLALAERYHLPLIADFRDGLLFEPIERKRIDQYPCIRDKYAQIERDAVANAAGIITVSPPITDYFSTTYPGNQVFTIFNGFDEQDDASRYATQIDLEPEKFNIVHTGRFGGSYVGRNIAPFLNALRSLLADHPELREKLAIHLIGQLGDAELRLMQDLLQQRIIRYHGVCERRVVLAYQAQADLLLLLTAVNRRSMITAKLMEYLRTSRPILALTFQTYAEVLVRTTGSGWVVHPEEEAQIAQTLSRIIYDPGFSQSLSPSTEKIAAFSWTNQMRRLGAILATSL</sequence>
<dbReference type="Pfam" id="PF13579">
    <property type="entry name" value="Glyco_trans_4_4"/>
    <property type="match status" value="1"/>
</dbReference>
<gene>
    <name evidence="2" type="ORF">GF339_19825</name>
</gene>
<dbReference type="Pfam" id="PF13692">
    <property type="entry name" value="Glyco_trans_1_4"/>
    <property type="match status" value="1"/>
</dbReference>
<evidence type="ECO:0000313" key="3">
    <source>
        <dbReference type="Proteomes" id="UP000649604"/>
    </source>
</evidence>
<comment type="caution">
    <text evidence="2">The sequence shown here is derived from an EMBL/GenBank/DDBJ whole genome shotgun (WGS) entry which is preliminary data.</text>
</comment>
<dbReference type="SUPFAM" id="SSF53756">
    <property type="entry name" value="UDP-Glycosyltransferase/glycogen phosphorylase"/>
    <property type="match status" value="1"/>
</dbReference>
<dbReference type="PANTHER" id="PTHR12526">
    <property type="entry name" value="GLYCOSYLTRANSFERASE"/>
    <property type="match status" value="1"/>
</dbReference>
<evidence type="ECO:0000259" key="1">
    <source>
        <dbReference type="Pfam" id="PF13579"/>
    </source>
</evidence>
<protein>
    <submittedName>
        <fullName evidence="2">Glycosyltransferase</fullName>
    </submittedName>
</protein>
<proteinExistence type="predicted"/>
<name>A0A9D5JZ17_9BACT</name>
<accession>A0A9D5JZ17</accession>